<comment type="caution">
    <text evidence="2">The sequence shown here is derived from an EMBL/GenBank/DDBJ whole genome shotgun (WGS) entry which is preliminary data.</text>
</comment>
<protein>
    <submittedName>
        <fullName evidence="2">Aminodeoxychorismate synthase component I</fullName>
        <ecNumber evidence="2">2.6.1.85</ecNumber>
    </submittedName>
</protein>
<dbReference type="PRINTS" id="PR00095">
    <property type="entry name" value="ANTSNTHASEI"/>
</dbReference>
<dbReference type="NCBIfam" id="TIGR00553">
    <property type="entry name" value="pabB"/>
    <property type="match status" value="1"/>
</dbReference>
<feature type="domain" description="Chorismate-utilising enzyme C-terminal" evidence="1">
    <location>
        <begin position="165"/>
        <end position="421"/>
    </location>
</feature>
<dbReference type="RefSeq" id="WP_066621026.1">
    <property type="nucleotide sequence ID" value="NZ_JBHSYQ010000016.1"/>
</dbReference>
<dbReference type="InterPro" id="IPR019999">
    <property type="entry name" value="Anth_synth_I-like"/>
</dbReference>
<proteinExistence type="predicted"/>
<evidence type="ECO:0000313" key="3">
    <source>
        <dbReference type="Proteomes" id="UP001596405"/>
    </source>
</evidence>
<gene>
    <name evidence="2" type="primary">pabB</name>
    <name evidence="2" type="ORF">ACFQHR_18445</name>
</gene>
<accession>A0ABW2DP58</accession>
<dbReference type="Gene3D" id="3.60.120.10">
    <property type="entry name" value="Anthranilate synthase"/>
    <property type="match status" value="1"/>
</dbReference>
<dbReference type="EMBL" id="JBHSYQ010000016">
    <property type="protein sequence ID" value="MFC6999621.1"/>
    <property type="molecule type" value="Genomic_DNA"/>
</dbReference>
<reference evidence="3" key="1">
    <citation type="journal article" date="2019" name="Int. J. Syst. Evol. Microbiol.">
        <title>The Global Catalogue of Microorganisms (GCM) 10K type strain sequencing project: providing services to taxonomists for standard genome sequencing and annotation.</title>
        <authorList>
            <consortium name="The Broad Institute Genomics Platform"/>
            <consortium name="The Broad Institute Genome Sequencing Center for Infectious Disease"/>
            <person name="Wu L."/>
            <person name="Ma J."/>
        </authorList>
    </citation>
    <scope>NUCLEOTIDE SEQUENCE [LARGE SCALE GENOMIC DNA]</scope>
    <source>
        <strain evidence="3">CGMCC 4.7393</strain>
    </source>
</reference>
<dbReference type="EC" id="2.6.1.85" evidence="2"/>
<dbReference type="GO" id="GO:0046820">
    <property type="term" value="F:4-amino-4-deoxychorismate synthase activity"/>
    <property type="evidence" value="ECO:0007669"/>
    <property type="project" value="UniProtKB-EC"/>
</dbReference>
<name>A0ABW2DP58_9BACT</name>
<dbReference type="Pfam" id="PF00425">
    <property type="entry name" value="Chorismate_bind"/>
    <property type="match status" value="1"/>
</dbReference>
<dbReference type="InterPro" id="IPR005802">
    <property type="entry name" value="ADC_synth_comp_1"/>
</dbReference>
<keyword evidence="2" id="KW-0032">Aminotransferase</keyword>
<dbReference type="PANTHER" id="PTHR11236">
    <property type="entry name" value="AMINOBENZOATE/ANTHRANILATE SYNTHASE"/>
    <property type="match status" value="1"/>
</dbReference>
<dbReference type="PANTHER" id="PTHR11236:SF9">
    <property type="entry name" value="ANTHRANILATE SYNTHASE COMPONENT 1"/>
    <property type="match status" value="1"/>
</dbReference>
<sequence length="432" mass="48973">MLQLSISYQQLPVPIEEWKQKAIVWANQHHEAVAYYSSNNIDYRHGAFKNLLGVRKCCQGSNSVIASTWQELKNLQESTVTPLLGFLTYDLKNSLENLTSQHPDNIGFPELAFFAPEAYIHFEEETLTVYSEVDSPDSIIQAISSTTFSSSFPKNSLKTVARISREEYIQSVQKLQQHIVEGDVYEINFCQEFYAEQASLDPVQVYFKLNEISPTPFSGFLKWHDKYLLCASPERFLKKENDLLISQPIKGTIRRGSTPEEDLANKATLASSEKERAENMMIVDLVRNDLNRVAAIGTVKVEEFFGLYGFQHVWQMISTITGKLSPEADAVQALQAAFPMGSMTGAPKIKALELIEKYEKTKRGLYSGSFGYFLPNGDFDFNVVIRSIQYNAATRYLNYEVGSAITYDSVPEQEYEECLLKAFAIKSVLEKH</sequence>
<dbReference type="Proteomes" id="UP001596405">
    <property type="component" value="Unassembled WGS sequence"/>
</dbReference>
<evidence type="ECO:0000313" key="2">
    <source>
        <dbReference type="EMBL" id="MFC6999621.1"/>
    </source>
</evidence>
<evidence type="ECO:0000259" key="1">
    <source>
        <dbReference type="Pfam" id="PF00425"/>
    </source>
</evidence>
<dbReference type="InterPro" id="IPR015890">
    <property type="entry name" value="Chorismate_C"/>
</dbReference>
<keyword evidence="3" id="KW-1185">Reference proteome</keyword>
<keyword evidence="2" id="KW-0808">Transferase</keyword>
<dbReference type="InterPro" id="IPR005801">
    <property type="entry name" value="ADC_synthase"/>
</dbReference>
<organism evidence="2 3">
    <name type="scientific">Rufibacter roseus</name>
    <dbReference type="NCBI Taxonomy" id="1567108"/>
    <lineage>
        <taxon>Bacteria</taxon>
        <taxon>Pseudomonadati</taxon>
        <taxon>Bacteroidota</taxon>
        <taxon>Cytophagia</taxon>
        <taxon>Cytophagales</taxon>
        <taxon>Hymenobacteraceae</taxon>
        <taxon>Rufibacter</taxon>
    </lineage>
</organism>
<dbReference type="SUPFAM" id="SSF56322">
    <property type="entry name" value="ADC synthase"/>
    <property type="match status" value="1"/>
</dbReference>